<name>A0ABS2K876_9GAMM</name>
<sequence length="90" mass="10425">MEGTYNGPFGSKHYLLSEEDYEELKNLQTLLMIMANVAYDEEQHIDENDTMTIPRVEMKLIFQQLSVLIGEALERLDKGGHIDRQSHTLQ</sequence>
<organism evidence="1 2">
    <name type="scientific">Dyella flava</name>
    <dbReference type="NCBI Taxonomy" id="1920170"/>
    <lineage>
        <taxon>Bacteria</taxon>
        <taxon>Pseudomonadati</taxon>
        <taxon>Pseudomonadota</taxon>
        <taxon>Gammaproteobacteria</taxon>
        <taxon>Lysobacterales</taxon>
        <taxon>Rhodanobacteraceae</taxon>
        <taxon>Dyella</taxon>
    </lineage>
</organism>
<protein>
    <submittedName>
        <fullName evidence="1">Uncharacterized protein</fullName>
    </submittedName>
</protein>
<reference evidence="1" key="1">
    <citation type="submission" date="2020-10" db="EMBL/GenBank/DDBJ databases">
        <title>Phylogeny of dyella-like bacteria.</title>
        <authorList>
            <person name="Fu J."/>
        </authorList>
    </citation>
    <scope>NUCLEOTIDE SEQUENCE</scope>
    <source>
        <strain evidence="1">DHOC52</strain>
    </source>
</reference>
<evidence type="ECO:0000313" key="2">
    <source>
        <dbReference type="Proteomes" id="UP001430149"/>
    </source>
</evidence>
<dbReference type="RefSeq" id="WP_204683885.1">
    <property type="nucleotide sequence ID" value="NZ_BSNR01000014.1"/>
</dbReference>
<dbReference type="EMBL" id="JADIKE010000039">
    <property type="protein sequence ID" value="MBM7127349.1"/>
    <property type="molecule type" value="Genomic_DNA"/>
</dbReference>
<gene>
    <name evidence="1" type="ORF">ISP19_18395</name>
</gene>
<dbReference type="NCBIfam" id="NF047335">
    <property type="entry name" value="T3SS_XAC0095"/>
    <property type="match status" value="1"/>
</dbReference>
<proteinExistence type="predicted"/>
<dbReference type="Proteomes" id="UP001430149">
    <property type="component" value="Unassembled WGS sequence"/>
</dbReference>
<keyword evidence="2" id="KW-1185">Reference proteome</keyword>
<evidence type="ECO:0000313" key="1">
    <source>
        <dbReference type="EMBL" id="MBM7127349.1"/>
    </source>
</evidence>
<dbReference type="InterPro" id="IPR058099">
    <property type="entry name" value="T3SS_XAC0095_dom"/>
</dbReference>
<comment type="caution">
    <text evidence="1">The sequence shown here is derived from an EMBL/GenBank/DDBJ whole genome shotgun (WGS) entry which is preliminary data.</text>
</comment>
<accession>A0ABS2K876</accession>